<keyword evidence="4 7" id="KW-0812">Transmembrane</keyword>
<sequence>MIKRASMGRRAFVVMNYLFLAAIAAACLFPLVNVLAISFSASSAVGAGEVKLWPIGFNLKSYEFVLGKPEFANAFLISLERVAVGVPVNMLLTILVAYPLSRERKDFRFRNAYAWYFVVTILFSGGLIPWYMTIKSTGIIDSFWALILPGAVPVFNVILLLNFFKTIPEEIEEAALMDGAGRWQALWKIAVPLSAPAIATLTLFCIVTHWNSWFEGLILMNSPDNYPLQSYLQTVIVNRDMSLISAAELARWSEISDRTSKAAQVFVAMVPVLLVYPFLQKYFAEGIVMGSVKG</sequence>
<name>A0A4Y8M2X5_9BACL</name>
<proteinExistence type="inferred from homology"/>
<dbReference type="Gene3D" id="1.10.3720.10">
    <property type="entry name" value="MetI-like"/>
    <property type="match status" value="1"/>
</dbReference>
<organism evidence="9 10">
    <name type="scientific">Cohnella luojiensis</name>
    <dbReference type="NCBI Taxonomy" id="652876"/>
    <lineage>
        <taxon>Bacteria</taxon>
        <taxon>Bacillati</taxon>
        <taxon>Bacillota</taxon>
        <taxon>Bacilli</taxon>
        <taxon>Bacillales</taxon>
        <taxon>Paenibacillaceae</taxon>
        <taxon>Cohnella</taxon>
    </lineage>
</organism>
<dbReference type="AlphaFoldDB" id="A0A4Y8M2X5"/>
<evidence type="ECO:0000256" key="5">
    <source>
        <dbReference type="ARBA" id="ARBA00022989"/>
    </source>
</evidence>
<dbReference type="OrthoDB" id="9810086at2"/>
<evidence type="ECO:0000313" key="10">
    <source>
        <dbReference type="Proteomes" id="UP000297900"/>
    </source>
</evidence>
<dbReference type="SUPFAM" id="SSF161098">
    <property type="entry name" value="MetI-like"/>
    <property type="match status" value="1"/>
</dbReference>
<comment type="similarity">
    <text evidence="7">Belongs to the binding-protein-dependent transport system permease family.</text>
</comment>
<dbReference type="CDD" id="cd06261">
    <property type="entry name" value="TM_PBP2"/>
    <property type="match status" value="1"/>
</dbReference>
<evidence type="ECO:0000256" key="2">
    <source>
        <dbReference type="ARBA" id="ARBA00022448"/>
    </source>
</evidence>
<evidence type="ECO:0000256" key="6">
    <source>
        <dbReference type="ARBA" id="ARBA00023136"/>
    </source>
</evidence>
<keyword evidence="6 7" id="KW-0472">Membrane</keyword>
<dbReference type="PROSITE" id="PS50928">
    <property type="entry name" value="ABC_TM1"/>
    <property type="match status" value="1"/>
</dbReference>
<evidence type="ECO:0000256" key="3">
    <source>
        <dbReference type="ARBA" id="ARBA00022475"/>
    </source>
</evidence>
<dbReference type="InterPro" id="IPR035906">
    <property type="entry name" value="MetI-like_sf"/>
</dbReference>
<comment type="subcellular location">
    <subcellularLocation>
        <location evidence="1 7">Cell membrane</location>
        <topology evidence="1 7">Multi-pass membrane protein</topology>
    </subcellularLocation>
</comment>
<feature type="transmembrane region" description="Helical" evidence="7">
    <location>
        <begin position="143"/>
        <end position="164"/>
    </location>
</feature>
<feature type="transmembrane region" description="Helical" evidence="7">
    <location>
        <begin position="112"/>
        <end position="131"/>
    </location>
</feature>
<dbReference type="PANTHER" id="PTHR43744">
    <property type="entry name" value="ABC TRANSPORTER PERMEASE PROTEIN MG189-RELATED-RELATED"/>
    <property type="match status" value="1"/>
</dbReference>
<evidence type="ECO:0000256" key="1">
    <source>
        <dbReference type="ARBA" id="ARBA00004651"/>
    </source>
</evidence>
<feature type="transmembrane region" description="Helical" evidence="7">
    <location>
        <begin position="262"/>
        <end position="279"/>
    </location>
</feature>
<dbReference type="PROSITE" id="PS51257">
    <property type="entry name" value="PROKAR_LIPOPROTEIN"/>
    <property type="match status" value="1"/>
</dbReference>
<evidence type="ECO:0000256" key="4">
    <source>
        <dbReference type="ARBA" id="ARBA00022692"/>
    </source>
</evidence>
<evidence type="ECO:0000256" key="7">
    <source>
        <dbReference type="RuleBase" id="RU363032"/>
    </source>
</evidence>
<dbReference type="GO" id="GO:0005886">
    <property type="term" value="C:plasma membrane"/>
    <property type="evidence" value="ECO:0007669"/>
    <property type="project" value="UniProtKB-SubCell"/>
</dbReference>
<gene>
    <name evidence="9" type="ORF">E2980_05625</name>
</gene>
<dbReference type="GO" id="GO:0055085">
    <property type="term" value="P:transmembrane transport"/>
    <property type="evidence" value="ECO:0007669"/>
    <property type="project" value="InterPro"/>
</dbReference>
<keyword evidence="3" id="KW-1003">Cell membrane</keyword>
<keyword evidence="5 7" id="KW-1133">Transmembrane helix</keyword>
<evidence type="ECO:0000259" key="8">
    <source>
        <dbReference type="PROSITE" id="PS50928"/>
    </source>
</evidence>
<evidence type="ECO:0000313" key="9">
    <source>
        <dbReference type="EMBL" id="TFE29474.1"/>
    </source>
</evidence>
<protein>
    <submittedName>
        <fullName evidence="9">Carbohydrate ABC transporter permease</fullName>
    </submittedName>
</protein>
<dbReference type="RefSeq" id="WP_135151167.1">
    <property type="nucleotide sequence ID" value="NZ_SOMN01000004.1"/>
</dbReference>
<feature type="domain" description="ABC transmembrane type-1" evidence="8">
    <location>
        <begin position="75"/>
        <end position="279"/>
    </location>
</feature>
<keyword evidence="2 7" id="KW-0813">Transport</keyword>
<accession>A0A4Y8M2X5</accession>
<feature type="transmembrane region" description="Helical" evidence="7">
    <location>
        <begin position="71"/>
        <end position="100"/>
    </location>
</feature>
<dbReference type="Proteomes" id="UP000297900">
    <property type="component" value="Unassembled WGS sequence"/>
</dbReference>
<dbReference type="EMBL" id="SOMN01000004">
    <property type="protein sequence ID" value="TFE29474.1"/>
    <property type="molecule type" value="Genomic_DNA"/>
</dbReference>
<dbReference type="PANTHER" id="PTHR43744:SF9">
    <property type="entry name" value="POLYGALACTURONAN_RHAMNOGALACTURONAN TRANSPORT SYSTEM PERMEASE PROTEIN YTCP"/>
    <property type="match status" value="1"/>
</dbReference>
<feature type="transmembrane region" description="Helical" evidence="7">
    <location>
        <begin position="185"/>
        <end position="210"/>
    </location>
</feature>
<dbReference type="InterPro" id="IPR000515">
    <property type="entry name" value="MetI-like"/>
</dbReference>
<reference evidence="9 10" key="1">
    <citation type="submission" date="2019-03" db="EMBL/GenBank/DDBJ databases">
        <title>Cohnella endophytica sp. nov., a novel endophytic bacterium isolated from bark of Sonneratia apetala.</title>
        <authorList>
            <person name="Tuo L."/>
        </authorList>
    </citation>
    <scope>NUCLEOTIDE SEQUENCE [LARGE SCALE GENOMIC DNA]</scope>
    <source>
        <strain evidence="9 10">CCTCC AB 208254</strain>
    </source>
</reference>
<comment type="caution">
    <text evidence="9">The sequence shown here is derived from an EMBL/GenBank/DDBJ whole genome shotgun (WGS) entry which is preliminary data.</text>
</comment>
<dbReference type="Pfam" id="PF00528">
    <property type="entry name" value="BPD_transp_1"/>
    <property type="match status" value="1"/>
</dbReference>
<keyword evidence="10" id="KW-1185">Reference proteome</keyword>